<sequence length="500" mass="57606">MFIYSALFILKDSISERHISSMGMGLDGTNVQREVAEHLDRQTRVRAALWIFASVFVSKLPAYTDFWNHLPQQVDFFKCGPRKNVPKSLTDLDTELLVSSDALFNQKRRLLKRLLLVEDGFGDTRQEICEQAYSRFLWRRMLCYTSQGVGEIEHISNGQPVDLADRARLYEQNDAERTYGSLRPSSVNFIIVLSVYIHRIPGLCPYNDREYLKQPEDVWHDMNFLVYQIHESQRLRPGTVGCVKASERWLKLASLLGDAAYLMARTDEVESRAFLDVESLVESGTDDEFSRLHRLLSRNGSWIRATCVQLDGLVQALGHVFDTNQLGRTRALHRLLNRKCRIAFGEIVSLEGGGKLSHIQQLVLEDMKRKLLDLLPPPSEAEKGHGWAREIFEFAILETIEEISRGKGEAPAEGHMIRWIFHLIKLIMTKFLSMYSQIIWESSTIREEAKKAEPDRCTVCILEAMLKFVNWFVFSGFRLDEMQQGLREEALKAFHGIIYN</sequence>
<keyword evidence="2" id="KW-1185">Reference proteome</keyword>
<gene>
    <name evidence="1" type="ORF">LCI18_000790</name>
</gene>
<organism evidence="1 2">
    <name type="scientific">Fusarium solani subsp. cucurbitae</name>
    <name type="common">Neocosmosporum cucurbitae</name>
    <dbReference type="NCBI Taxonomy" id="2747967"/>
    <lineage>
        <taxon>Eukaryota</taxon>
        <taxon>Fungi</taxon>
        <taxon>Dikarya</taxon>
        <taxon>Ascomycota</taxon>
        <taxon>Pezizomycotina</taxon>
        <taxon>Sordariomycetes</taxon>
        <taxon>Hypocreomycetidae</taxon>
        <taxon>Hypocreales</taxon>
        <taxon>Nectriaceae</taxon>
        <taxon>Fusarium</taxon>
        <taxon>Fusarium solani species complex</taxon>
    </lineage>
</organism>
<name>A0ACD3YLQ4_FUSSC</name>
<dbReference type="Proteomes" id="UP000830768">
    <property type="component" value="Chromosome 1"/>
</dbReference>
<proteinExistence type="predicted"/>
<dbReference type="EMBL" id="CP090030">
    <property type="protein sequence ID" value="UPK89855.1"/>
    <property type="molecule type" value="Genomic_DNA"/>
</dbReference>
<accession>A0ACD3YLQ4</accession>
<reference evidence="1" key="1">
    <citation type="submission" date="2021-11" db="EMBL/GenBank/DDBJ databases">
        <title>Fusarium solani-melongenae Genome sequencing and assembly.</title>
        <authorList>
            <person name="Xie S."/>
            <person name="Huang L."/>
            <person name="Zhang X."/>
        </authorList>
    </citation>
    <scope>NUCLEOTIDE SEQUENCE</scope>
    <source>
        <strain evidence="1">CRI 24-3</strain>
    </source>
</reference>
<evidence type="ECO:0000313" key="1">
    <source>
        <dbReference type="EMBL" id="UPK89855.1"/>
    </source>
</evidence>
<protein>
    <submittedName>
        <fullName evidence="1">Uncharacterized protein</fullName>
    </submittedName>
</protein>
<evidence type="ECO:0000313" key="2">
    <source>
        <dbReference type="Proteomes" id="UP000830768"/>
    </source>
</evidence>